<organism evidence="3">
    <name type="scientific">viral metagenome</name>
    <dbReference type="NCBI Taxonomy" id="1070528"/>
    <lineage>
        <taxon>unclassified sequences</taxon>
        <taxon>metagenomes</taxon>
        <taxon>organismal metagenomes</taxon>
    </lineage>
</organism>
<feature type="transmembrane region" description="Helical" evidence="1">
    <location>
        <begin position="69"/>
        <end position="90"/>
    </location>
</feature>
<feature type="transmembrane region" description="Helical" evidence="1">
    <location>
        <begin position="102"/>
        <end position="119"/>
    </location>
</feature>
<dbReference type="SUPFAM" id="SSF103481">
    <property type="entry name" value="Multidrug resistance efflux transporter EmrE"/>
    <property type="match status" value="1"/>
</dbReference>
<feature type="transmembrane region" description="Helical" evidence="1">
    <location>
        <begin position="38"/>
        <end position="57"/>
    </location>
</feature>
<dbReference type="InterPro" id="IPR037185">
    <property type="entry name" value="EmrE-like"/>
</dbReference>
<dbReference type="GO" id="GO:0016020">
    <property type="term" value="C:membrane"/>
    <property type="evidence" value="ECO:0007669"/>
    <property type="project" value="InterPro"/>
</dbReference>
<dbReference type="EMBL" id="MN738786">
    <property type="protein sequence ID" value="QHT36731.1"/>
    <property type="molecule type" value="Genomic_DNA"/>
</dbReference>
<protein>
    <recommendedName>
        <fullName evidence="2">EamA domain-containing protein</fullName>
    </recommendedName>
</protein>
<evidence type="ECO:0000259" key="2">
    <source>
        <dbReference type="Pfam" id="PF00892"/>
    </source>
</evidence>
<keyword evidence="1" id="KW-1133">Transmembrane helix</keyword>
<sequence length="143" mass="16369">MEIWIPYALVAAFLIACRDVFTKQYSRKYNLTEHLLYYYILCGFFVVAFALYQYYYNGEKIRCIESGDVWKYAIIAMISVIIIGPCQTYSLKMCRNPGQSNAVVNLNTLFAFLLGLLLFKDSKVGMKTGLGILMTVAGIYLIY</sequence>
<proteinExistence type="predicted"/>
<feature type="domain" description="EamA" evidence="2">
    <location>
        <begin position="3"/>
        <end position="143"/>
    </location>
</feature>
<dbReference type="InterPro" id="IPR000620">
    <property type="entry name" value="EamA_dom"/>
</dbReference>
<feature type="transmembrane region" description="Helical" evidence="1">
    <location>
        <begin position="124"/>
        <end position="142"/>
    </location>
</feature>
<name>A0A6C0F798_9ZZZZ</name>
<dbReference type="AlphaFoldDB" id="A0A6C0F798"/>
<evidence type="ECO:0000313" key="3">
    <source>
        <dbReference type="EMBL" id="QHT36731.1"/>
    </source>
</evidence>
<dbReference type="Pfam" id="PF00892">
    <property type="entry name" value="EamA"/>
    <property type="match status" value="1"/>
</dbReference>
<keyword evidence="1" id="KW-0812">Transmembrane</keyword>
<evidence type="ECO:0000256" key="1">
    <source>
        <dbReference type="SAM" id="Phobius"/>
    </source>
</evidence>
<keyword evidence="1" id="KW-0472">Membrane</keyword>
<accession>A0A6C0F798</accession>
<reference evidence="3" key="1">
    <citation type="journal article" date="2020" name="Nature">
        <title>Giant virus diversity and host interactions through global metagenomics.</title>
        <authorList>
            <person name="Schulz F."/>
            <person name="Roux S."/>
            <person name="Paez-Espino D."/>
            <person name="Jungbluth S."/>
            <person name="Walsh D.A."/>
            <person name="Denef V.J."/>
            <person name="McMahon K.D."/>
            <person name="Konstantinidis K.T."/>
            <person name="Eloe-Fadrosh E.A."/>
            <person name="Kyrpides N.C."/>
            <person name="Woyke T."/>
        </authorList>
    </citation>
    <scope>NUCLEOTIDE SEQUENCE</scope>
    <source>
        <strain evidence="3">GVMAG-S-ERX555967-130</strain>
    </source>
</reference>